<dbReference type="GO" id="GO:0009898">
    <property type="term" value="C:cytoplasmic side of plasma membrane"/>
    <property type="evidence" value="ECO:0007669"/>
    <property type="project" value="TreeGrafter"/>
</dbReference>
<dbReference type="GO" id="GO:0004725">
    <property type="term" value="F:protein tyrosine phosphatase activity"/>
    <property type="evidence" value="ECO:0007669"/>
    <property type="project" value="TreeGrafter"/>
</dbReference>
<dbReference type="PANTHER" id="PTHR45706:SF5">
    <property type="entry name" value="TYROSINE-PROTEIN PHOSPHATASE NON-RECEPTOR TYPE 3"/>
    <property type="match status" value="1"/>
</dbReference>
<feature type="non-terminal residue" evidence="3">
    <location>
        <position position="151"/>
    </location>
</feature>
<dbReference type="Pfam" id="PF00373">
    <property type="entry name" value="FERM_M"/>
    <property type="match status" value="1"/>
</dbReference>
<reference evidence="3 4" key="1">
    <citation type="submission" date="2016-06" db="EMBL/GenBank/DDBJ databases">
        <title>The Draft Genome Sequence and Annotation of the Desert Woodrat Neotoma lepida.</title>
        <authorList>
            <person name="Campbell M."/>
            <person name="Oakeson K.F."/>
            <person name="Yandell M."/>
            <person name="Halpert J.R."/>
            <person name="Dearing D."/>
        </authorList>
    </citation>
    <scope>NUCLEOTIDE SEQUENCE [LARGE SCALE GENOMIC DNA]</scope>
    <source>
        <strain evidence="3">417</strain>
        <tissue evidence="3">Liver</tissue>
    </source>
</reference>
<dbReference type="InterPro" id="IPR014352">
    <property type="entry name" value="FERM/acyl-CoA-bd_prot_sf"/>
</dbReference>
<dbReference type="PROSITE" id="PS50057">
    <property type="entry name" value="FERM_3"/>
    <property type="match status" value="1"/>
</dbReference>
<organism evidence="3 4">
    <name type="scientific">Neotoma lepida</name>
    <name type="common">Desert woodrat</name>
    <dbReference type="NCBI Taxonomy" id="56216"/>
    <lineage>
        <taxon>Eukaryota</taxon>
        <taxon>Metazoa</taxon>
        <taxon>Chordata</taxon>
        <taxon>Craniata</taxon>
        <taxon>Vertebrata</taxon>
        <taxon>Euteleostomi</taxon>
        <taxon>Mammalia</taxon>
        <taxon>Eutheria</taxon>
        <taxon>Euarchontoglires</taxon>
        <taxon>Glires</taxon>
        <taxon>Rodentia</taxon>
        <taxon>Myomorpha</taxon>
        <taxon>Muroidea</taxon>
        <taxon>Cricetidae</taxon>
        <taxon>Neotominae</taxon>
        <taxon>Neotoma</taxon>
    </lineage>
</organism>
<evidence type="ECO:0000259" key="2">
    <source>
        <dbReference type="PROSITE" id="PS50057"/>
    </source>
</evidence>
<dbReference type="STRING" id="56216.A0A1A6GFV2"/>
<dbReference type="OrthoDB" id="5854685at2759"/>
<dbReference type="PANTHER" id="PTHR45706">
    <property type="entry name" value="TYROSINE-PROTEIN PHOSPHATASE"/>
    <property type="match status" value="1"/>
</dbReference>
<dbReference type="InterPro" id="IPR000299">
    <property type="entry name" value="FERM_domain"/>
</dbReference>
<accession>A0A1A6GFV2</accession>
<dbReference type="GO" id="GO:0005737">
    <property type="term" value="C:cytoplasm"/>
    <property type="evidence" value="ECO:0007669"/>
    <property type="project" value="TreeGrafter"/>
</dbReference>
<dbReference type="PROSITE" id="PS00661">
    <property type="entry name" value="FERM_2"/>
    <property type="match status" value="1"/>
</dbReference>
<dbReference type="AlphaFoldDB" id="A0A1A6GFV2"/>
<evidence type="ECO:0000256" key="1">
    <source>
        <dbReference type="ARBA" id="ARBA00022801"/>
    </source>
</evidence>
<dbReference type="Gene3D" id="1.20.80.10">
    <property type="match status" value="1"/>
</dbReference>
<dbReference type="InterPro" id="IPR019747">
    <property type="entry name" value="FERM_CS"/>
</dbReference>
<keyword evidence="1" id="KW-0378">Hydrolase</keyword>
<dbReference type="InterPro" id="IPR019748">
    <property type="entry name" value="FERM_central"/>
</dbReference>
<dbReference type="EMBL" id="LZPO01097102">
    <property type="protein sequence ID" value="OBS65138.1"/>
    <property type="molecule type" value="Genomic_DNA"/>
</dbReference>
<evidence type="ECO:0000313" key="4">
    <source>
        <dbReference type="Proteomes" id="UP000092124"/>
    </source>
</evidence>
<dbReference type="InterPro" id="IPR035963">
    <property type="entry name" value="FERM_2"/>
</dbReference>
<evidence type="ECO:0000313" key="3">
    <source>
        <dbReference type="EMBL" id="OBS65138.1"/>
    </source>
</evidence>
<gene>
    <name evidence="3" type="ORF">A6R68_06325</name>
</gene>
<proteinExistence type="predicted"/>
<sequence length="151" mass="16603">MSAEVLEKQLNRAMFLIDVVRTQDRKLGKELQLGPKQPTRADLGLAFAVAVALAPGLVAEKKNNNDTVTKNRRLGGQLTCPLNSAVVLASYAVQCYLADSQFIPDQNDDFLSKVESLHEQHSGLKQSEAESCYINIARTLDFYGVELHGGR</sequence>
<dbReference type="SUPFAM" id="SSF47031">
    <property type="entry name" value="Second domain of FERM"/>
    <property type="match status" value="1"/>
</dbReference>
<name>A0A1A6GFV2_NEOLE</name>
<keyword evidence="4" id="KW-1185">Reference proteome</keyword>
<feature type="domain" description="FERM" evidence="2">
    <location>
        <begin position="1"/>
        <end position="151"/>
    </location>
</feature>
<protein>
    <recommendedName>
        <fullName evidence="2">FERM domain-containing protein</fullName>
    </recommendedName>
</protein>
<dbReference type="Proteomes" id="UP000092124">
    <property type="component" value="Unassembled WGS sequence"/>
</dbReference>
<comment type="caution">
    <text evidence="3">The sequence shown here is derived from an EMBL/GenBank/DDBJ whole genome shotgun (WGS) entry which is preliminary data.</text>
</comment>